<evidence type="ECO:0000256" key="4">
    <source>
        <dbReference type="ARBA" id="ARBA00022840"/>
    </source>
</evidence>
<dbReference type="PANTHER" id="PTHR43788:SF8">
    <property type="entry name" value="DNA-BINDING PROTEIN SMUBP-2"/>
    <property type="match status" value="1"/>
</dbReference>
<dbReference type="Gene3D" id="3.90.320.10">
    <property type="match status" value="1"/>
</dbReference>
<accession>A0A327W4F2</accession>
<evidence type="ECO:0000256" key="3">
    <source>
        <dbReference type="ARBA" id="ARBA00022806"/>
    </source>
</evidence>
<dbReference type="GO" id="GO:0043139">
    <property type="term" value="F:5'-3' DNA helicase activity"/>
    <property type="evidence" value="ECO:0007669"/>
    <property type="project" value="TreeGrafter"/>
</dbReference>
<dbReference type="GO" id="GO:0005524">
    <property type="term" value="F:ATP binding"/>
    <property type="evidence" value="ECO:0007669"/>
    <property type="project" value="UniProtKB-KW"/>
</dbReference>
<protein>
    <submittedName>
        <fullName evidence="6">AAA domain-containing protein</fullName>
    </submittedName>
</protein>
<organism evidence="6 7">
    <name type="scientific">Chitinophaga dinghuensis</name>
    <dbReference type="NCBI Taxonomy" id="1539050"/>
    <lineage>
        <taxon>Bacteria</taxon>
        <taxon>Pseudomonadati</taxon>
        <taxon>Bacteroidota</taxon>
        <taxon>Chitinophagia</taxon>
        <taxon>Chitinophagales</taxon>
        <taxon>Chitinophagaceae</taxon>
        <taxon>Chitinophaga</taxon>
    </lineage>
</organism>
<dbReference type="Gene3D" id="3.40.50.300">
    <property type="entry name" value="P-loop containing nucleotide triphosphate hydrolases"/>
    <property type="match status" value="3"/>
</dbReference>
<dbReference type="CDD" id="cd18808">
    <property type="entry name" value="SF1_C_Upf1"/>
    <property type="match status" value="1"/>
</dbReference>
<evidence type="ECO:0000259" key="5">
    <source>
        <dbReference type="Pfam" id="PF13087"/>
    </source>
</evidence>
<dbReference type="EMBL" id="QLMA01000002">
    <property type="protein sequence ID" value="RAJ85399.1"/>
    <property type="molecule type" value="Genomic_DNA"/>
</dbReference>
<keyword evidence="1" id="KW-0547">Nucleotide-binding</keyword>
<dbReference type="Pfam" id="PF13087">
    <property type="entry name" value="AAA_12"/>
    <property type="match status" value="1"/>
</dbReference>
<keyword evidence="4" id="KW-0067">ATP-binding</keyword>
<keyword evidence="2" id="KW-0378">Hydrolase</keyword>
<dbReference type="PANTHER" id="PTHR43788">
    <property type="entry name" value="DNA2/NAM7 HELICASE FAMILY MEMBER"/>
    <property type="match status" value="1"/>
</dbReference>
<dbReference type="GO" id="GO:0016787">
    <property type="term" value="F:hydrolase activity"/>
    <property type="evidence" value="ECO:0007669"/>
    <property type="project" value="UniProtKB-KW"/>
</dbReference>
<evidence type="ECO:0000256" key="2">
    <source>
        <dbReference type="ARBA" id="ARBA00022801"/>
    </source>
</evidence>
<name>A0A327W4F2_9BACT</name>
<gene>
    <name evidence="6" type="ORF">CLV59_102102</name>
</gene>
<evidence type="ECO:0000313" key="6">
    <source>
        <dbReference type="EMBL" id="RAJ85399.1"/>
    </source>
</evidence>
<dbReference type="AlphaFoldDB" id="A0A327W4F2"/>
<dbReference type="SUPFAM" id="SSF52540">
    <property type="entry name" value="P-loop containing nucleoside triphosphate hydrolases"/>
    <property type="match status" value="1"/>
</dbReference>
<keyword evidence="7" id="KW-1185">Reference proteome</keyword>
<evidence type="ECO:0000256" key="1">
    <source>
        <dbReference type="ARBA" id="ARBA00022741"/>
    </source>
</evidence>
<dbReference type="InterPro" id="IPR027417">
    <property type="entry name" value="P-loop_NTPase"/>
</dbReference>
<proteinExistence type="predicted"/>
<reference evidence="6 7" key="1">
    <citation type="submission" date="2018-06" db="EMBL/GenBank/DDBJ databases">
        <title>Genomic Encyclopedia of Archaeal and Bacterial Type Strains, Phase II (KMG-II): from individual species to whole genera.</title>
        <authorList>
            <person name="Goeker M."/>
        </authorList>
    </citation>
    <scope>NUCLEOTIDE SEQUENCE [LARGE SCALE GENOMIC DNA]</scope>
    <source>
        <strain evidence="6 7">DSM 29821</strain>
    </source>
</reference>
<dbReference type="InterPro" id="IPR041679">
    <property type="entry name" value="DNA2/NAM7-like_C"/>
</dbReference>
<dbReference type="Pfam" id="PF13245">
    <property type="entry name" value="AAA_19"/>
    <property type="match status" value="1"/>
</dbReference>
<dbReference type="InterPro" id="IPR011604">
    <property type="entry name" value="PDDEXK-like_dom_sf"/>
</dbReference>
<dbReference type="Proteomes" id="UP000249819">
    <property type="component" value="Unassembled WGS sequence"/>
</dbReference>
<comment type="caution">
    <text evidence="6">The sequence shown here is derived from an EMBL/GenBank/DDBJ whole genome shotgun (WGS) entry which is preliminary data.</text>
</comment>
<keyword evidence="3" id="KW-0347">Helicase</keyword>
<evidence type="ECO:0000313" key="7">
    <source>
        <dbReference type="Proteomes" id="UP000249819"/>
    </source>
</evidence>
<dbReference type="InterPro" id="IPR050534">
    <property type="entry name" value="Coronavir_polyprotein_1ab"/>
</dbReference>
<feature type="domain" description="DNA2/NAM7 helicase-like C-terminal" evidence="5">
    <location>
        <begin position="878"/>
        <end position="1085"/>
    </location>
</feature>
<sequence length="1108" mass="125980">MHYLAEMRATQKAAAFYARIAEAANTSQPADKIRAYKLILESLFRDLTREEHRSFGNLFARMQFYFDKEVIPPDIQQQLTTLRILTTRATRSLFPLQPEEHSLCIKALAEAVSWFYEDVIPLHLSETYYDTGDKTLARNVRQRPASIDSLKCMVTAVGPLVTGRQGKYTCILMVRNDEQGDFQLSLEGLESATVMTLHGQLRPYDSIHVMHCRQEIAADADEETPLIYTTTAESQLVLEPDLLIDISDLAECFNHKGPNKLLYLVKKLVPQPSSPAAFRGNLVNALLDEMLRNREIDFKTSFKEAVADNVLQAAAYGRDKINEMFRDIRQSHWGNLHQTVKELQDKPVQIEPTFFSSIYGIQGRLDIMAEDATDPNRKEIFELKSGKAPEFNTWKNHEMQVVGYNLLLRSAFGRQRKGSSAILYSAAEAQPLRNVSSTHASENALLQLRNEVVAMLLRLAAGEYEILSDINSTGAIGLPPFSVEPFMGFERAWTSAPDTLKTYYKEFLSFLLREYLQAKCGMFSEVHREDDADGFAALWLQQEDEKASRFNIIPGLQFREFDTTSSSVIFDIVLPVSHNFRVGDTAIIYPRTGTEPAPLQQQLLKGRIDELGKDYLIFSLNNRQMTLDFFRQYEEWIIEHDIFESNYWIAAASLFYMLAPQYRNKADLLLGLRTPRIKELEIPVPTMFNSNQEQIVRDAVAAEDFYLLQGPPGTGKTSALLTTITAELVQRNNHVIIVAFTNKAVEEISLKLDARQIPYLRMGGRNTPSAVTLRDYCLNGSLEEARQFITSHRVFVGTVATMATRLDLLMMMGIPPDVLITDEASQLTEPQLLGLLMPFRKFILIGDQNQLPPVVAQESFFCATRSAELQQLGIADLRSSIFERLMQQCKNQKWDRSWGMLNTHFRMHDSIANLVNPYYAGQLASGRQEQQEIFDASSYSKDGWDRLLSLGRKVFIPSPYEPTSKMNTTEAARVAGLLRYLQVRYGKDFTKDTVGVVTPWRTQISLIREMIADDKELQGINIDTVERFQGSENDIIIVSLAVYHAAQVQTLQCLGQFCWEDTAIEVDRKLLVTLSRARKQVIVMGYEPVLQESAHYRRILAEMVRGEM</sequence>
<dbReference type="InterPro" id="IPR047187">
    <property type="entry name" value="SF1_C_Upf1"/>
</dbReference>